<dbReference type="Proteomes" id="UP001202581">
    <property type="component" value="Segment"/>
</dbReference>
<evidence type="ECO:0000313" key="1">
    <source>
        <dbReference type="EMBL" id="UMO76346.1"/>
    </source>
</evidence>
<organism evidence="1 2">
    <name type="scientific">Streptomyces phage Tomas</name>
    <dbReference type="NCBI Taxonomy" id="2914443"/>
    <lineage>
        <taxon>Viruses</taxon>
        <taxon>Duplodnaviria</taxon>
        <taxon>Heunggongvirae</taxon>
        <taxon>Uroviricota</taxon>
        <taxon>Caudoviricetes</taxon>
        <taxon>Stanwilliamsviridae</taxon>
        <taxon>Boydwoodruffvirinae</taxon>
        <taxon>Tomasvirus</taxon>
        <taxon>Tomasvirus tomas</taxon>
    </lineage>
</organism>
<protein>
    <submittedName>
        <fullName evidence="1">Uncharacterized protein</fullName>
    </submittedName>
</protein>
<dbReference type="KEGG" id="vg:77926916"/>
<dbReference type="EMBL" id="OL829978">
    <property type="protein sequence ID" value="UMO76346.1"/>
    <property type="molecule type" value="Genomic_DNA"/>
</dbReference>
<dbReference type="GeneID" id="77926916"/>
<gene>
    <name evidence="1" type="primary">198</name>
    <name evidence="1" type="ORF">SEA_TOMAS_198</name>
</gene>
<dbReference type="RefSeq" id="YP_010651285.1">
    <property type="nucleotide sequence ID" value="NC_070781.1"/>
</dbReference>
<proteinExistence type="predicted"/>
<keyword evidence="2" id="KW-1185">Reference proteome</keyword>
<sequence length="63" mass="7424">MQLKMYAIACDQTEAVKNCFTGKYTNQPFWPQYKSLVPYLEQAKEDHPDLKHMLKIFVIKVSD</sequence>
<evidence type="ECO:0000313" key="2">
    <source>
        <dbReference type="Proteomes" id="UP001202581"/>
    </source>
</evidence>
<accession>A0AA49BTZ1</accession>
<name>A0AA49BTZ1_9CAUD</name>
<reference evidence="1" key="1">
    <citation type="submission" date="2021-12" db="EMBL/GenBank/DDBJ databases">
        <authorList>
            <person name="Khadka S."/>
            <person name="Uribe D.A."/>
            <person name="Klipsch I.N."/>
            <person name="Rene S.R."/>
            <person name="Jimenez M.L."/>
            <person name="Saini B.K."/>
            <person name="Zugasti M."/>
            <person name="Bullon R.M."/>
            <person name="Sharp C.D."/>
            <person name="Kapinga K.O."/>
            <person name="Warner C.P."/>
            <person name="Sarinana J."/>
            <person name="Jimenez A."/>
            <person name="Layton S.R."/>
            <person name="Nayek S."/>
            <person name="Hughes L.E."/>
            <person name="Garlena R.A."/>
            <person name="Russell D.A."/>
            <person name="Jacobs-Sera D."/>
            <person name="Hatfull G.F."/>
        </authorList>
    </citation>
    <scope>NUCLEOTIDE SEQUENCE</scope>
</reference>